<proteinExistence type="predicted"/>
<keyword evidence="3" id="KW-1185">Reference proteome</keyword>
<gene>
    <name evidence="2" type="ORF">FCM35_KLT18149</name>
</gene>
<evidence type="ECO:0000313" key="2">
    <source>
        <dbReference type="EMBL" id="KAF3337562.1"/>
    </source>
</evidence>
<dbReference type="Proteomes" id="UP000623129">
    <property type="component" value="Unassembled WGS sequence"/>
</dbReference>
<feature type="domain" description="F-box" evidence="1">
    <location>
        <begin position="1"/>
        <end position="50"/>
    </location>
</feature>
<dbReference type="PROSITE" id="PS50181">
    <property type="entry name" value="FBOX"/>
    <property type="match status" value="1"/>
</dbReference>
<sequence length="174" mass="20020">MSSLPDDVWVRVLEFGTERRLLDYRDLCRLARVNSKFNQLSSHPSLWATLLSHDSSHYPSSHPPSKSLYRKKLEEEQMAELEARRSSRTDLYPSELLFNIIDAYCHHPGETSVNIPNSTGPGNPPQDCITDQRTSRLHKLKRGCNIGPKPKAIPNSRYYVPLNKPRRQAMPRKI</sequence>
<dbReference type="EMBL" id="SWLB01000006">
    <property type="protein sequence ID" value="KAF3337562.1"/>
    <property type="molecule type" value="Genomic_DNA"/>
</dbReference>
<dbReference type="Gene3D" id="1.20.1280.50">
    <property type="match status" value="1"/>
</dbReference>
<dbReference type="AlphaFoldDB" id="A0A833RA16"/>
<protein>
    <submittedName>
        <fullName evidence="2">F-box protein SKIP24</fullName>
    </submittedName>
</protein>
<dbReference type="InterPro" id="IPR001810">
    <property type="entry name" value="F-box_dom"/>
</dbReference>
<evidence type="ECO:0000259" key="1">
    <source>
        <dbReference type="PROSITE" id="PS50181"/>
    </source>
</evidence>
<name>A0A833RA16_9POAL</name>
<accession>A0A833RA16</accession>
<evidence type="ECO:0000313" key="3">
    <source>
        <dbReference type="Proteomes" id="UP000623129"/>
    </source>
</evidence>
<dbReference type="InterPro" id="IPR036047">
    <property type="entry name" value="F-box-like_dom_sf"/>
</dbReference>
<reference evidence="2" key="1">
    <citation type="submission" date="2020-01" db="EMBL/GenBank/DDBJ databases">
        <title>Genome sequence of Kobresia littledalei, the first chromosome-level genome in the family Cyperaceae.</title>
        <authorList>
            <person name="Qu G."/>
        </authorList>
    </citation>
    <scope>NUCLEOTIDE SEQUENCE</scope>
    <source>
        <strain evidence="2">C.B.Clarke</strain>
        <tissue evidence="2">Leaf</tissue>
    </source>
</reference>
<dbReference type="Pfam" id="PF12937">
    <property type="entry name" value="F-box-like"/>
    <property type="match status" value="1"/>
</dbReference>
<dbReference type="SUPFAM" id="SSF81383">
    <property type="entry name" value="F-box domain"/>
    <property type="match status" value="1"/>
</dbReference>
<comment type="caution">
    <text evidence="2">The sequence shown here is derived from an EMBL/GenBank/DDBJ whole genome shotgun (WGS) entry which is preliminary data.</text>
</comment>
<organism evidence="2 3">
    <name type="scientific">Carex littledalei</name>
    <dbReference type="NCBI Taxonomy" id="544730"/>
    <lineage>
        <taxon>Eukaryota</taxon>
        <taxon>Viridiplantae</taxon>
        <taxon>Streptophyta</taxon>
        <taxon>Embryophyta</taxon>
        <taxon>Tracheophyta</taxon>
        <taxon>Spermatophyta</taxon>
        <taxon>Magnoliopsida</taxon>
        <taxon>Liliopsida</taxon>
        <taxon>Poales</taxon>
        <taxon>Cyperaceae</taxon>
        <taxon>Cyperoideae</taxon>
        <taxon>Cariceae</taxon>
        <taxon>Carex</taxon>
        <taxon>Carex subgen. Euthyceras</taxon>
    </lineage>
</organism>